<comment type="subcellular location">
    <subcellularLocation>
        <location evidence="2">Nucleus</location>
    </subcellularLocation>
</comment>
<dbReference type="InterPro" id="IPR038704">
    <property type="entry name" value="YEAST_sf"/>
</dbReference>
<evidence type="ECO:0000256" key="2">
    <source>
        <dbReference type="PROSITE-ProRule" id="PRU00376"/>
    </source>
</evidence>
<reference evidence="5" key="1">
    <citation type="submission" date="2023-12" db="EMBL/GenBank/DDBJ databases">
        <title>Genome assembly of Anisodus tanguticus.</title>
        <authorList>
            <person name="Wang Y.-J."/>
        </authorList>
    </citation>
    <scope>NUCLEOTIDE SEQUENCE</scope>
    <source>
        <strain evidence="5">KB-2021</strain>
        <tissue evidence="5">Leaf</tissue>
    </source>
</reference>
<keyword evidence="6" id="KW-1185">Reference proteome</keyword>
<evidence type="ECO:0000256" key="1">
    <source>
        <dbReference type="ARBA" id="ARBA00023242"/>
    </source>
</evidence>
<evidence type="ECO:0000313" key="5">
    <source>
        <dbReference type="EMBL" id="KAK4378069.1"/>
    </source>
</evidence>
<accession>A0AAE1VXA3</accession>
<dbReference type="CDD" id="cd16910">
    <property type="entry name" value="YEATS_TFIID14_like"/>
    <property type="match status" value="1"/>
</dbReference>
<feature type="region of interest" description="Disordered" evidence="3">
    <location>
        <begin position="431"/>
        <end position="460"/>
    </location>
</feature>
<name>A0AAE1VXA3_9SOLA</name>
<feature type="compositionally biased region" description="Acidic residues" evidence="3">
    <location>
        <begin position="605"/>
        <end position="617"/>
    </location>
</feature>
<feature type="compositionally biased region" description="Basic and acidic residues" evidence="3">
    <location>
        <begin position="1008"/>
        <end position="1018"/>
    </location>
</feature>
<comment type="caution">
    <text evidence="5">The sequence shown here is derived from an EMBL/GenBank/DDBJ whole genome shotgun (WGS) entry which is preliminary data.</text>
</comment>
<evidence type="ECO:0000256" key="3">
    <source>
        <dbReference type="SAM" id="MobiDB-lite"/>
    </source>
</evidence>
<dbReference type="Gene3D" id="2.60.40.1970">
    <property type="entry name" value="YEATS domain"/>
    <property type="match status" value="1"/>
</dbReference>
<dbReference type="PANTHER" id="PTHR16897">
    <property type="entry name" value="OS10G0105400 PROTEIN"/>
    <property type="match status" value="1"/>
</dbReference>
<feature type="compositionally biased region" description="Polar residues" evidence="3">
    <location>
        <begin position="897"/>
        <end position="906"/>
    </location>
</feature>
<dbReference type="GO" id="GO:0005634">
    <property type="term" value="C:nucleus"/>
    <property type="evidence" value="ECO:0007669"/>
    <property type="project" value="UniProtKB-SubCell"/>
</dbReference>
<feature type="domain" description="YEATS" evidence="4">
    <location>
        <begin position="1288"/>
        <end position="1432"/>
    </location>
</feature>
<organism evidence="5 6">
    <name type="scientific">Anisodus tanguticus</name>
    <dbReference type="NCBI Taxonomy" id="243964"/>
    <lineage>
        <taxon>Eukaryota</taxon>
        <taxon>Viridiplantae</taxon>
        <taxon>Streptophyta</taxon>
        <taxon>Embryophyta</taxon>
        <taxon>Tracheophyta</taxon>
        <taxon>Spermatophyta</taxon>
        <taxon>Magnoliopsida</taxon>
        <taxon>eudicotyledons</taxon>
        <taxon>Gunneridae</taxon>
        <taxon>Pentapetalae</taxon>
        <taxon>asterids</taxon>
        <taxon>lamiids</taxon>
        <taxon>Solanales</taxon>
        <taxon>Solanaceae</taxon>
        <taxon>Solanoideae</taxon>
        <taxon>Hyoscyameae</taxon>
        <taxon>Anisodus</taxon>
    </lineage>
</organism>
<feature type="compositionally biased region" description="Basic and acidic residues" evidence="3">
    <location>
        <begin position="443"/>
        <end position="460"/>
    </location>
</feature>
<feature type="region of interest" description="Disordered" evidence="3">
    <location>
        <begin position="886"/>
        <end position="906"/>
    </location>
</feature>
<feature type="region of interest" description="Disordered" evidence="3">
    <location>
        <begin position="1"/>
        <end position="24"/>
    </location>
</feature>
<feature type="compositionally biased region" description="Low complexity" evidence="3">
    <location>
        <begin position="960"/>
        <end position="984"/>
    </location>
</feature>
<sequence length="1515" mass="171441">MPGLAQRNNNNDDDDEEQQYVKDDETTAFNVSSKSISSNGFWSKHRDDISYNQLQKFWSELSPQARQKLLRIDKQTLFEQARKNMYCSRCNGLLLEGFFQIVMYGKSLQHEDAGAHRPCSRVGTLKDQCDGELRATTGSEYDVQDPSVHPWGGLTTTRDGMLTLLDCYLYTKSLKGLQNVFDSSRARERERELLYPDACGGGARGWISQGMATYGRGHGTRETCALHTTRLSVDTLVDFWTALGEETRQSLLKMKEEDFIERLMYRFDSQRFCRDCRRNVIREFKELKELKRMRREPHCSSWFCVADAAFQYEVSHDTIVADWHQAFIDTFGTYHHFEWAVGTGEGKCDILDYENVGLSGRVQVSGLDLSGFNACYITLRAWKLDGRCTELSVKAHALKGQQCVHCRLVVGDGFVTITRGESIRRFFEHAEEAEEEEDEDSMDKDGNELDGECSRPQKHAKSPELAREFLLDAATVIFKEQASLSFASVVINEVEKAFREGTARQNAHSIFVCLALKLLEECIHVACKEIITLEKQMKLLEEEEKEKREEEERRERRRVKEKEKKLRRKERLREKEKDREKKSCDSTQSNFVNDDVSKEESSPNVDEESSPNVDEESNLMNYTDSVSEAGEVNLSSPLSPNDEDDLLLDGYNHPNMQIHSDDYFEESNMNEGNDSFATDRVRHSGRLNFRKEFESDSSLKWFNGRRFSVVSGSGGAASKYESKHCCDNFEASRNTNRLNKQLRSNAAKSSMKDAASKCSEKFNCSNNRMYDRYESSVCSCNQHIDDRAKLYPNMARGIGNNKPMNKSGCELDISKPYYGNKYNNQVEYVRENCARPKSKMAIRNNLSNRDSSVTKKVWEPMELRKKYPRSSSDSDVSLRSSTFQIESTGIDKHPEPSISNNLGVSSPLQLNEEKGIQELRKSSSETKSNCSSGFHLEDKSLRYVKEVTEDEVHSCLLPRSSSQRTLGLSQSSSSNSDNCSSCLSEGDSATSFSNPHNSESSSTSDSEDCSKNSEGRETSEIMQNGFAECYEVEQGKRNATDRGEDVCSVTPNSAGTTAVGSFPTTVASKNANVNGTLGMRPQSMRPPVHNQGTHFPRFQAPPMDYYYQTPPSWAAAPANEFMPFPHPSHYVFASPFSYGLNTNTHFMQHGALQHLILPPVNPGHLPVFQSVAPTNDGCTKENAKVSMVGRLKDRHHEANVQRMAPVGQHMMEKSTTIGTGETEESRNSGFSLFSFTPDPFSLKEGMVRNISSNLTANHIEGESGCNKKEPIEEYNPFANRIEFSFSDIVKEVEIGVPIVYGNVAFWLGKKASEFQSHKWTIYVRGATNEDLSVVVKRVVFQLHSSFNNPTRVVDTPPFELSESGWGEFEIVITLHFHTDVSDKPLHLYHHLKLYPEDESGPLSTKKPVVVESYDEIVFAEPSEAFFARVLNHPAVNVPKLPPGLILPPVEDVDRKKRGDTKDHPLSQWFTNFSEADELLKLTAARQQVQRHIARLRRQLSLVDGQHQQLKPAPDL</sequence>
<dbReference type="PROSITE" id="PS51037">
    <property type="entry name" value="YEATS"/>
    <property type="match status" value="1"/>
</dbReference>
<feature type="compositionally biased region" description="Basic and acidic residues" evidence="3">
    <location>
        <begin position="542"/>
        <end position="564"/>
    </location>
</feature>
<keyword evidence="1 2" id="KW-0539">Nucleus</keyword>
<feature type="region of interest" description="Disordered" evidence="3">
    <location>
        <begin position="542"/>
        <end position="618"/>
    </location>
</feature>
<evidence type="ECO:0000313" key="6">
    <source>
        <dbReference type="Proteomes" id="UP001291623"/>
    </source>
</evidence>
<dbReference type="EMBL" id="JAVYJV010000002">
    <property type="protein sequence ID" value="KAK4378069.1"/>
    <property type="molecule type" value="Genomic_DNA"/>
</dbReference>
<protein>
    <recommendedName>
        <fullName evidence="4">YEATS domain-containing protein</fullName>
    </recommendedName>
</protein>
<feature type="region of interest" description="Disordered" evidence="3">
    <location>
        <begin position="960"/>
        <end position="1018"/>
    </location>
</feature>
<dbReference type="InterPro" id="IPR055129">
    <property type="entry name" value="YEATS_dom"/>
</dbReference>
<dbReference type="Proteomes" id="UP001291623">
    <property type="component" value="Unassembled WGS sequence"/>
</dbReference>
<gene>
    <name evidence="5" type="ORF">RND71_004365</name>
</gene>
<feature type="compositionally biased region" description="Basic and acidic residues" evidence="3">
    <location>
        <begin position="571"/>
        <end position="584"/>
    </location>
</feature>
<feature type="compositionally biased region" description="Acidic residues" evidence="3">
    <location>
        <begin position="431"/>
        <end position="442"/>
    </location>
</feature>
<proteinExistence type="predicted"/>
<dbReference type="Pfam" id="PF03366">
    <property type="entry name" value="YEATS"/>
    <property type="match status" value="1"/>
</dbReference>
<dbReference type="PANTHER" id="PTHR16897:SF2">
    <property type="entry name" value="OS03G0226600 PROTEIN"/>
    <property type="match status" value="1"/>
</dbReference>
<feature type="compositionally biased region" description="Low complexity" evidence="3">
    <location>
        <begin position="991"/>
        <end position="1004"/>
    </location>
</feature>
<evidence type="ECO:0000259" key="4">
    <source>
        <dbReference type="PROSITE" id="PS51037"/>
    </source>
</evidence>